<dbReference type="EMBL" id="MT658802">
    <property type="protein sequence ID" value="QNJ56786.1"/>
    <property type="molecule type" value="Genomic_DNA"/>
</dbReference>
<dbReference type="Pfam" id="PF10935">
    <property type="entry name" value="DUF2637"/>
    <property type="match status" value="1"/>
</dbReference>
<feature type="transmembrane region" description="Helical" evidence="1">
    <location>
        <begin position="43"/>
        <end position="65"/>
    </location>
</feature>
<feature type="transmembrane region" description="Helical" evidence="1">
    <location>
        <begin position="77"/>
        <end position="102"/>
    </location>
</feature>
<sequence>MATTLAQYKQEAVDFYWKWLIGASLVSIVGNMAHALFSDNPTAIPWIAASMAIVPPVFAGLAMHGMTLMVQTQIVGWYFKVTLGVMGALMFGSLVLSFVSLIQLAATQGGMSMWVAWLWPLVVDLAVTFSTVALLALTMGTRARRSTTTRTPAKKRAPKKVMKPKLVPMEVGA</sequence>
<name>A0A7G8LHR4_9CAUD</name>
<gene>
    <name evidence="2" type="primary">148</name>
    <name evidence="2" type="ORF">SEA_AZIZ_148</name>
</gene>
<evidence type="ECO:0000313" key="2">
    <source>
        <dbReference type="EMBL" id="QNJ56786.1"/>
    </source>
</evidence>
<organism evidence="2 3">
    <name type="scientific">Mycobacterium phage Aziz</name>
    <dbReference type="NCBI Taxonomy" id="2762281"/>
    <lineage>
        <taxon>Viruses</taxon>
        <taxon>Duplodnaviria</taxon>
        <taxon>Heunggongvirae</taxon>
        <taxon>Uroviricota</taxon>
        <taxon>Caudoviricetes</taxon>
        <taxon>Vilmaviridae</taxon>
        <taxon>Mclasvirinae</taxon>
        <taxon>Reyvirus</taxon>
        <taxon>Reyvirus aziz</taxon>
    </lineage>
</organism>
<feature type="transmembrane region" description="Helical" evidence="1">
    <location>
        <begin position="15"/>
        <end position="37"/>
    </location>
</feature>
<evidence type="ECO:0000313" key="3">
    <source>
        <dbReference type="Proteomes" id="UP000515890"/>
    </source>
</evidence>
<keyword evidence="1" id="KW-0812">Transmembrane</keyword>
<dbReference type="KEGG" id="vg:63210368"/>
<evidence type="ECO:0000256" key="1">
    <source>
        <dbReference type="SAM" id="Phobius"/>
    </source>
</evidence>
<accession>A0A7G8LHR4</accession>
<reference evidence="2 3" key="1">
    <citation type="submission" date="2020-06" db="EMBL/GenBank/DDBJ databases">
        <authorList>
            <person name="Ruesch T."/>
            <person name="Stepniewski C."/>
            <person name="Ballard C."/>
            <person name="Battaglia S."/>
            <person name="Diaz I."/>
            <person name="Engley A."/>
            <person name="Erickson A."/>
            <person name="Ernst L."/>
            <person name="Gonzales E."/>
            <person name="Haider A."/>
            <person name="Harrison M."/>
            <person name="Moore J."/>
            <person name="Paratore J."/>
            <person name="Rafanan A."/>
            <person name="Storz S."/>
            <person name="Poxleitner M.K."/>
            <person name="Anders K.R."/>
            <person name="Garlena R.A."/>
            <person name="Russell D.A."/>
            <person name="Pope W.H."/>
            <person name="Jacobs-Sera D."/>
            <person name="Hatfull G.F."/>
        </authorList>
    </citation>
    <scope>NUCLEOTIDE SEQUENCE [LARGE SCALE GENOMIC DNA]</scope>
</reference>
<protein>
    <submittedName>
        <fullName evidence="2">Membrane protein</fullName>
    </submittedName>
</protein>
<dbReference type="Proteomes" id="UP000515890">
    <property type="component" value="Segment"/>
</dbReference>
<reference evidence="3" key="2">
    <citation type="journal article" date="2021" name="Microbiol. Resour. Announc.">
        <title>Genome Sequences of Subcluster M2 Mycobacteriophages Estes and Aziz.</title>
        <authorList>
            <person name="Fitzgerald S.K."/>
            <person name="Johnson E.H."/>
            <person name="Storz S.H.R."/>
            <person name="Ballard C."/>
            <person name="Battaglia S."/>
            <person name="Boice M."/>
            <person name="Bramwell-Butcher J."/>
            <person name="Dedinsky M."/>
            <person name="DeKlotz J."/>
            <person name="Diaz I."/>
            <person name="Engley A."/>
            <person name="Ernst L."/>
            <person name="Gonzales E."/>
            <person name="Groscost A."/>
            <person name="Grosser P."/>
            <person name="Haider A."/>
            <person name="Harrison M."/>
            <person name="Husler K."/>
            <person name="Lau J."/>
            <person name="Monlux M."/>
            <person name="Paratore J."/>
            <person name="Ruesch T."/>
            <person name="Schlesinger M."/>
            <person name="Scholes A."/>
            <person name="Poxleitner M.K."/>
            <person name="Anders K.R."/>
        </authorList>
    </citation>
    <scope>NUCLEOTIDE SEQUENCE [LARGE SCALE GENOMIC DNA]</scope>
</reference>
<keyword evidence="1" id="KW-0472">Membrane</keyword>
<feature type="transmembrane region" description="Helical" evidence="1">
    <location>
        <begin position="114"/>
        <end position="137"/>
    </location>
</feature>
<dbReference type="GeneID" id="63210368"/>
<keyword evidence="1" id="KW-1133">Transmembrane helix</keyword>
<keyword evidence="3" id="KW-1185">Reference proteome</keyword>
<dbReference type="RefSeq" id="YP_010013731.1">
    <property type="nucleotide sequence ID" value="NC_053513.1"/>
</dbReference>
<proteinExistence type="predicted"/>
<dbReference type="InterPro" id="IPR021235">
    <property type="entry name" value="DUF2637"/>
</dbReference>